<evidence type="ECO:0000313" key="11">
    <source>
        <dbReference type="Proteomes" id="UP000032633"/>
    </source>
</evidence>
<evidence type="ECO:0000313" key="10">
    <source>
        <dbReference type="EMBL" id="AJY76644.1"/>
    </source>
</evidence>
<dbReference type="GO" id="GO:0005886">
    <property type="term" value="C:plasma membrane"/>
    <property type="evidence" value="ECO:0007669"/>
    <property type="project" value="UniProtKB-SubCell"/>
</dbReference>
<dbReference type="OrthoDB" id="9803495at2"/>
<evidence type="ECO:0000256" key="2">
    <source>
        <dbReference type="ARBA" id="ARBA00010692"/>
    </source>
</evidence>
<dbReference type="AlphaFoldDB" id="A0A0D5NMX1"/>
<evidence type="ECO:0000256" key="9">
    <source>
        <dbReference type="SAM" id="Phobius"/>
    </source>
</evidence>
<comment type="subcellular location">
    <subcellularLocation>
        <location evidence="1 8">Cell membrane</location>
        <topology evidence="1 8">Multi-pass membrane protein</topology>
    </subcellularLocation>
</comment>
<proteinExistence type="inferred from homology"/>
<dbReference type="Pfam" id="PF02632">
    <property type="entry name" value="BioY"/>
    <property type="match status" value="1"/>
</dbReference>
<evidence type="ECO:0000256" key="3">
    <source>
        <dbReference type="ARBA" id="ARBA00022448"/>
    </source>
</evidence>
<dbReference type="PANTHER" id="PTHR34295:SF4">
    <property type="entry name" value="BIOTIN TRANSPORTER BIOY-RELATED"/>
    <property type="match status" value="1"/>
</dbReference>
<dbReference type="Proteomes" id="UP000032633">
    <property type="component" value="Chromosome"/>
</dbReference>
<dbReference type="RefSeq" id="WP_045672069.1">
    <property type="nucleotide sequence ID" value="NZ_CP011058.1"/>
</dbReference>
<keyword evidence="11" id="KW-1185">Reference proteome</keyword>
<dbReference type="PATRIC" id="fig|1126833.4.peg.4674"/>
<dbReference type="Gene3D" id="1.10.1760.20">
    <property type="match status" value="1"/>
</dbReference>
<accession>A0A0D5NMX1</accession>
<dbReference type="KEGG" id="pbj:VN24_21285"/>
<comment type="similarity">
    <text evidence="2 8">Belongs to the BioY family.</text>
</comment>
<dbReference type="PANTHER" id="PTHR34295">
    <property type="entry name" value="BIOTIN TRANSPORTER BIOY"/>
    <property type="match status" value="1"/>
</dbReference>
<feature type="transmembrane region" description="Helical" evidence="9">
    <location>
        <begin position="35"/>
        <end position="53"/>
    </location>
</feature>
<dbReference type="GO" id="GO:0015225">
    <property type="term" value="F:biotin transmembrane transporter activity"/>
    <property type="evidence" value="ECO:0007669"/>
    <property type="project" value="UniProtKB-UniRule"/>
</dbReference>
<gene>
    <name evidence="10" type="ORF">VN24_21285</name>
</gene>
<dbReference type="STRING" id="1126833.VN24_21285"/>
<evidence type="ECO:0000256" key="5">
    <source>
        <dbReference type="ARBA" id="ARBA00022692"/>
    </source>
</evidence>
<reference evidence="10 11" key="1">
    <citation type="journal article" date="2015" name="J. Biotechnol.">
        <title>Complete genome sequence of Paenibacillus beijingensis 7188(T) (=DSM 24997(T)), a novel rhizobacterium from jujube garden soil.</title>
        <authorList>
            <person name="Kwak Y."/>
            <person name="Shin J.H."/>
        </authorList>
    </citation>
    <scope>NUCLEOTIDE SEQUENCE [LARGE SCALE GENOMIC DNA]</scope>
    <source>
        <strain evidence="10 11">DSM 24997</strain>
    </source>
</reference>
<protein>
    <recommendedName>
        <fullName evidence="8">Biotin transporter</fullName>
    </recommendedName>
</protein>
<feature type="transmembrane region" description="Helical" evidence="9">
    <location>
        <begin position="60"/>
        <end position="83"/>
    </location>
</feature>
<dbReference type="PIRSF" id="PIRSF016661">
    <property type="entry name" value="BioY"/>
    <property type="match status" value="1"/>
</dbReference>
<feature type="transmembrane region" description="Helical" evidence="9">
    <location>
        <begin position="89"/>
        <end position="106"/>
    </location>
</feature>
<keyword evidence="7 8" id="KW-0472">Membrane</keyword>
<keyword evidence="3 8" id="KW-0813">Transport</keyword>
<evidence type="ECO:0000256" key="1">
    <source>
        <dbReference type="ARBA" id="ARBA00004651"/>
    </source>
</evidence>
<name>A0A0D5NMX1_9BACL</name>
<dbReference type="EMBL" id="CP011058">
    <property type="protein sequence ID" value="AJY76644.1"/>
    <property type="molecule type" value="Genomic_DNA"/>
</dbReference>
<reference evidence="11" key="2">
    <citation type="submission" date="2015-03" db="EMBL/GenBank/DDBJ databases">
        <title>Genome sequence of Paenibacillus beijingensis strain DSM 24997T.</title>
        <authorList>
            <person name="Kwak Y."/>
            <person name="Shin J.-H."/>
        </authorList>
    </citation>
    <scope>NUCLEOTIDE SEQUENCE [LARGE SCALE GENOMIC DNA]</scope>
    <source>
        <strain evidence="11">DSM 24997</strain>
    </source>
</reference>
<keyword evidence="4 8" id="KW-1003">Cell membrane</keyword>
<dbReference type="InterPro" id="IPR003784">
    <property type="entry name" value="BioY"/>
</dbReference>
<evidence type="ECO:0000256" key="6">
    <source>
        <dbReference type="ARBA" id="ARBA00022989"/>
    </source>
</evidence>
<sequence length="203" mass="21577">MSSRIQIRRLVFIALFAALFILLSAIKLNVGITPVPFTLQTLGVVLAGVFLGGRDGFLSIALVLALTATGLPLLHGQGGWSLIVGPTGGFLWIFPFCALLTGYVSVRLLRSRLAENRVLSFIVLFIVMELFGSFLAYVGGIPWLMHVTGLSFAKAMTAGCYPYLPGDAVKNVVAAAAAVALRNYLPSLHRDSAPYNGAAGSSY</sequence>
<dbReference type="HOGENOM" id="CLU_077931_0_1_9"/>
<keyword evidence="6 9" id="KW-1133">Transmembrane helix</keyword>
<feature type="transmembrane region" description="Helical" evidence="9">
    <location>
        <begin position="118"/>
        <end position="137"/>
    </location>
</feature>
<evidence type="ECO:0000256" key="8">
    <source>
        <dbReference type="PIRNR" id="PIRNR016661"/>
    </source>
</evidence>
<organism evidence="10 11">
    <name type="scientific">Paenibacillus beijingensis</name>
    <dbReference type="NCBI Taxonomy" id="1126833"/>
    <lineage>
        <taxon>Bacteria</taxon>
        <taxon>Bacillati</taxon>
        <taxon>Bacillota</taxon>
        <taxon>Bacilli</taxon>
        <taxon>Bacillales</taxon>
        <taxon>Paenibacillaceae</taxon>
        <taxon>Paenibacillus</taxon>
    </lineage>
</organism>
<evidence type="ECO:0000256" key="7">
    <source>
        <dbReference type="ARBA" id="ARBA00023136"/>
    </source>
</evidence>
<evidence type="ECO:0000256" key="4">
    <source>
        <dbReference type="ARBA" id="ARBA00022475"/>
    </source>
</evidence>
<keyword evidence="5 9" id="KW-0812">Transmembrane</keyword>